<feature type="region of interest" description="Disordered" evidence="6">
    <location>
        <begin position="251"/>
        <end position="278"/>
    </location>
</feature>
<dbReference type="SUPFAM" id="SSF49354">
    <property type="entry name" value="PapD-like"/>
    <property type="match status" value="1"/>
</dbReference>
<feature type="transmembrane region" description="Helical" evidence="7">
    <location>
        <begin position="285"/>
        <end position="304"/>
    </location>
</feature>
<protein>
    <recommendedName>
        <fullName evidence="8">MSP domain-containing protein</fullName>
    </recommendedName>
</protein>
<dbReference type="GO" id="GO:0160214">
    <property type="term" value="F:endoplasmic reticulum-plasma membrane adaptor activity"/>
    <property type="evidence" value="ECO:0007669"/>
    <property type="project" value="UniProtKB-ARBA"/>
</dbReference>
<keyword evidence="5 7" id="KW-0472">Membrane</keyword>
<evidence type="ECO:0000259" key="8">
    <source>
        <dbReference type="PROSITE" id="PS50202"/>
    </source>
</evidence>
<dbReference type="GO" id="GO:0061709">
    <property type="term" value="P:reticulophagy"/>
    <property type="evidence" value="ECO:0007669"/>
    <property type="project" value="UniProtKB-ARBA"/>
</dbReference>
<evidence type="ECO:0000256" key="1">
    <source>
        <dbReference type="ARBA" id="ARBA00004163"/>
    </source>
</evidence>
<dbReference type="PANTHER" id="PTHR10809:SF6">
    <property type="entry name" value="AT11025P-RELATED"/>
    <property type="match status" value="1"/>
</dbReference>
<dbReference type="FunFam" id="2.60.40.10:FF:000813">
    <property type="entry name" value="Vesicle-associated protein 1-1"/>
    <property type="match status" value="1"/>
</dbReference>
<feature type="compositionally biased region" description="Polar residues" evidence="6">
    <location>
        <begin position="183"/>
        <end position="210"/>
    </location>
</feature>
<dbReference type="Proteomes" id="UP001310890">
    <property type="component" value="Unassembled WGS sequence"/>
</dbReference>
<dbReference type="PIRSF" id="PIRSF019693">
    <property type="entry name" value="VAMP-associated"/>
    <property type="match status" value="1"/>
</dbReference>
<evidence type="ECO:0000313" key="9">
    <source>
        <dbReference type="EMBL" id="KAK5116627.1"/>
    </source>
</evidence>
<dbReference type="GO" id="GO:0160219">
    <property type="term" value="C:cortical endoplasmic reticulum membrane"/>
    <property type="evidence" value="ECO:0007669"/>
    <property type="project" value="UniProtKB-ARBA"/>
</dbReference>
<evidence type="ECO:0000256" key="6">
    <source>
        <dbReference type="SAM" id="MobiDB-lite"/>
    </source>
</evidence>
<comment type="caution">
    <text evidence="9">The sequence shown here is derived from an EMBL/GenBank/DDBJ whole genome shotgun (WGS) entry which is preliminary data.</text>
</comment>
<comment type="similarity">
    <text evidence="2">Belongs to the VAMP-associated protein (VAP) (TC 9.B.17) family.</text>
</comment>
<feature type="region of interest" description="Disordered" evidence="6">
    <location>
        <begin position="130"/>
        <end position="212"/>
    </location>
</feature>
<dbReference type="GO" id="GO:0005886">
    <property type="term" value="C:plasma membrane"/>
    <property type="evidence" value="ECO:0007669"/>
    <property type="project" value="TreeGrafter"/>
</dbReference>
<dbReference type="PROSITE" id="PS50202">
    <property type="entry name" value="MSP"/>
    <property type="match status" value="1"/>
</dbReference>
<dbReference type="GO" id="GO:0061817">
    <property type="term" value="P:endoplasmic reticulum-plasma membrane tethering"/>
    <property type="evidence" value="ECO:0007669"/>
    <property type="project" value="UniProtKB-ARBA"/>
</dbReference>
<dbReference type="AlphaFoldDB" id="A0AAN7TVC0"/>
<dbReference type="GO" id="GO:0035091">
    <property type="term" value="F:phosphatidylinositol binding"/>
    <property type="evidence" value="ECO:0007669"/>
    <property type="project" value="UniProtKB-ARBA"/>
</dbReference>
<dbReference type="GO" id="GO:0001786">
    <property type="term" value="F:phosphatidylserine binding"/>
    <property type="evidence" value="ECO:0007669"/>
    <property type="project" value="UniProtKB-ARBA"/>
</dbReference>
<dbReference type="InterPro" id="IPR008962">
    <property type="entry name" value="PapD-like_sf"/>
</dbReference>
<dbReference type="InterPro" id="IPR013783">
    <property type="entry name" value="Ig-like_fold"/>
</dbReference>
<evidence type="ECO:0000256" key="5">
    <source>
        <dbReference type="ARBA" id="ARBA00023136"/>
    </source>
</evidence>
<evidence type="ECO:0000313" key="10">
    <source>
        <dbReference type="Proteomes" id="UP001310890"/>
    </source>
</evidence>
<proteinExistence type="inferred from homology"/>
<dbReference type="EMBL" id="JAVRRL010000007">
    <property type="protein sequence ID" value="KAK5116627.1"/>
    <property type="molecule type" value="Genomic_DNA"/>
</dbReference>
<dbReference type="GO" id="GO:1902647">
    <property type="term" value="P:negative regulation of 1-phosphatidyl-1D-myo-inositol 4,5-bisphosphate biosynthetic process"/>
    <property type="evidence" value="ECO:0007669"/>
    <property type="project" value="UniProtKB-ARBA"/>
</dbReference>
<feature type="compositionally biased region" description="Low complexity" evidence="6">
    <location>
        <begin position="151"/>
        <end position="162"/>
    </location>
</feature>
<keyword evidence="4 7" id="KW-1133">Transmembrane helix</keyword>
<feature type="domain" description="MSP" evidence="8">
    <location>
        <begin position="1"/>
        <end position="124"/>
    </location>
</feature>
<dbReference type="GO" id="GO:0140506">
    <property type="term" value="F:endoplasmic reticulum-autophagosome adaptor activity"/>
    <property type="evidence" value="ECO:0007669"/>
    <property type="project" value="UniProtKB-ARBA"/>
</dbReference>
<keyword evidence="3 7" id="KW-0812">Transmembrane</keyword>
<comment type="subcellular location">
    <subcellularLocation>
        <location evidence="1">Endoplasmic reticulum membrane</location>
        <topology evidence="1">Single-pass type IV membrane protein</topology>
    </subcellularLocation>
</comment>
<evidence type="ECO:0000256" key="3">
    <source>
        <dbReference type="ARBA" id="ARBA00022692"/>
    </source>
</evidence>
<reference evidence="9" key="1">
    <citation type="submission" date="2023-08" db="EMBL/GenBank/DDBJ databases">
        <title>Black Yeasts Isolated from many extreme environments.</title>
        <authorList>
            <person name="Coleine C."/>
            <person name="Stajich J.E."/>
            <person name="Selbmann L."/>
        </authorList>
    </citation>
    <scope>NUCLEOTIDE SEQUENCE</scope>
    <source>
        <strain evidence="9">CCFEE 5401</strain>
    </source>
</reference>
<dbReference type="InterPro" id="IPR016763">
    <property type="entry name" value="VAP"/>
</dbReference>
<gene>
    <name evidence="9" type="ORF">LTR62_007301</name>
</gene>
<organism evidence="9 10">
    <name type="scientific">Meristemomyces frigidus</name>
    <dbReference type="NCBI Taxonomy" id="1508187"/>
    <lineage>
        <taxon>Eukaryota</taxon>
        <taxon>Fungi</taxon>
        <taxon>Dikarya</taxon>
        <taxon>Ascomycota</taxon>
        <taxon>Pezizomycotina</taxon>
        <taxon>Dothideomycetes</taxon>
        <taxon>Dothideomycetidae</taxon>
        <taxon>Mycosphaerellales</taxon>
        <taxon>Teratosphaeriaceae</taxon>
        <taxon>Meristemomyces</taxon>
    </lineage>
</organism>
<dbReference type="GO" id="GO:0090158">
    <property type="term" value="P:endoplasmic reticulum membrane organization"/>
    <property type="evidence" value="ECO:0007669"/>
    <property type="project" value="TreeGrafter"/>
</dbReference>
<evidence type="ECO:0000256" key="7">
    <source>
        <dbReference type="SAM" id="Phobius"/>
    </source>
</evidence>
<evidence type="ECO:0000256" key="4">
    <source>
        <dbReference type="ARBA" id="ARBA00022989"/>
    </source>
</evidence>
<dbReference type="GO" id="GO:0051685">
    <property type="term" value="P:maintenance of ER location"/>
    <property type="evidence" value="ECO:0007669"/>
    <property type="project" value="UniProtKB-ARBA"/>
</dbReference>
<accession>A0AAN7TVC0</accession>
<sequence>MLDLNPPELGFRRPFTHEVSQVLKLHNPSSDPVAFKVKTTAPKQYCVRPNSGRIEPGGDVEVQVLLQAMKEDPSPEMKCRDKFLVQSVAVTPEHNHDNVTQIWQSIEQTAKGSIQEKKIRVTWLPADGSAGHDTLGAGSVNGLSHHEDDVPPSYSSPSSTSPMAVTPQRYTQGPAPMVDYRSADTSSSNRGLTAGSANSPATEPQPQSTLGAAGATISSAVASVGAAIPTSQADLQKSLDSANAQIKRLQEQASEGLRQRKTTADGQEKSSVATSMKNAPAPGGVPVQIVAGLCLLCFLIAYLFF</sequence>
<name>A0AAN7TVC0_9PEZI</name>
<evidence type="ECO:0000256" key="2">
    <source>
        <dbReference type="ARBA" id="ARBA00008932"/>
    </source>
</evidence>
<dbReference type="Pfam" id="PF00635">
    <property type="entry name" value="Motile_Sperm"/>
    <property type="match status" value="1"/>
</dbReference>
<dbReference type="GO" id="GO:0007009">
    <property type="term" value="P:plasma membrane organization"/>
    <property type="evidence" value="ECO:0007669"/>
    <property type="project" value="UniProtKB-ARBA"/>
</dbReference>
<dbReference type="InterPro" id="IPR000535">
    <property type="entry name" value="MSP_dom"/>
</dbReference>
<dbReference type="Gene3D" id="2.60.40.10">
    <property type="entry name" value="Immunoglobulins"/>
    <property type="match status" value="1"/>
</dbReference>
<dbReference type="GO" id="GO:0033149">
    <property type="term" value="F:FFAT motif binding"/>
    <property type="evidence" value="ECO:0007669"/>
    <property type="project" value="TreeGrafter"/>
</dbReference>
<dbReference type="PANTHER" id="PTHR10809">
    <property type="entry name" value="VESICLE-ASSOCIATED MEMBRANE PROTEIN-ASSOCIATED PROTEIN"/>
    <property type="match status" value="1"/>
</dbReference>